<keyword evidence="4" id="KW-0472">Membrane</keyword>
<dbReference type="VEuPathDB" id="PiroplasmaDB:BBOV_II003590"/>
<organism evidence="5 6">
    <name type="scientific">Babesia bovis</name>
    <dbReference type="NCBI Taxonomy" id="5865"/>
    <lineage>
        <taxon>Eukaryota</taxon>
        <taxon>Sar</taxon>
        <taxon>Alveolata</taxon>
        <taxon>Apicomplexa</taxon>
        <taxon>Aconoidasida</taxon>
        <taxon>Piroplasmida</taxon>
        <taxon>Babesiidae</taxon>
        <taxon>Babesia</taxon>
    </lineage>
</organism>
<evidence type="ECO:0000313" key="5">
    <source>
        <dbReference type="EMBL" id="EDO06314.1"/>
    </source>
</evidence>
<dbReference type="Pfam" id="PF02792">
    <property type="entry name" value="Mago_nashi"/>
    <property type="match status" value="1"/>
</dbReference>
<accession>A7ATQ3</accession>
<dbReference type="Proteomes" id="UP000002173">
    <property type="component" value="Chromosome 2"/>
</dbReference>
<protein>
    <submittedName>
        <fullName evidence="5">Mago nashi protein, putative</fullName>
    </submittedName>
</protein>
<evidence type="ECO:0000256" key="3">
    <source>
        <dbReference type="ARBA" id="ARBA00023242"/>
    </source>
</evidence>
<evidence type="ECO:0000256" key="1">
    <source>
        <dbReference type="ARBA" id="ARBA00004123"/>
    </source>
</evidence>
<evidence type="ECO:0000313" key="6">
    <source>
        <dbReference type="Proteomes" id="UP000002173"/>
    </source>
</evidence>
<dbReference type="eggNOG" id="KOG3392">
    <property type="taxonomic scope" value="Eukaryota"/>
</dbReference>
<comment type="caution">
    <text evidence="5">The sequence shown here is derived from an EMBL/GenBank/DDBJ whole genome shotgun (WGS) entry which is preliminary data.</text>
</comment>
<proteinExistence type="inferred from homology"/>
<dbReference type="CDD" id="cd11295">
    <property type="entry name" value="Mago_nashi"/>
    <property type="match status" value="1"/>
</dbReference>
<dbReference type="FunFam" id="3.30.1560.10:FF:000001">
    <property type="entry name" value="Protein mago nashi homolog"/>
    <property type="match status" value="1"/>
</dbReference>
<dbReference type="InterPro" id="IPR036605">
    <property type="entry name" value="Mago_nashi_sf"/>
</dbReference>
<dbReference type="OMA" id="IRKEMWI"/>
<dbReference type="SUPFAM" id="SSF89817">
    <property type="entry name" value="Mago nashi protein"/>
    <property type="match status" value="1"/>
</dbReference>
<dbReference type="GO" id="GO:0035145">
    <property type="term" value="C:exon-exon junction complex"/>
    <property type="evidence" value="ECO:0007669"/>
    <property type="project" value="InterPro"/>
</dbReference>
<name>A7ATQ3_BABBO</name>
<comment type="subcellular location">
    <subcellularLocation>
        <location evidence="1">Nucleus</location>
    </subcellularLocation>
</comment>
<dbReference type="PANTHER" id="PTHR12638">
    <property type="entry name" value="PROTEIN MAGO NASHI HOMOLOG"/>
    <property type="match status" value="1"/>
</dbReference>
<keyword evidence="3" id="KW-0539">Nucleus</keyword>
<dbReference type="STRING" id="5865.A7ATQ3"/>
<dbReference type="InterPro" id="IPR004023">
    <property type="entry name" value="Mago_nashi"/>
</dbReference>
<keyword evidence="4" id="KW-1133">Transmembrane helix</keyword>
<dbReference type="PANTHER" id="PTHR12638:SF0">
    <property type="entry name" value="MAGO HOMOLOG, EXON JUNCTION COMPLEX SUBUNIT-RELATED"/>
    <property type="match status" value="1"/>
</dbReference>
<dbReference type="EMBL" id="AAXT01000003">
    <property type="protein sequence ID" value="EDO06314.1"/>
    <property type="molecule type" value="Genomic_DNA"/>
</dbReference>
<feature type="transmembrane region" description="Helical" evidence="4">
    <location>
        <begin position="190"/>
        <end position="209"/>
    </location>
</feature>
<evidence type="ECO:0000256" key="2">
    <source>
        <dbReference type="ARBA" id="ARBA00009270"/>
    </source>
</evidence>
<dbReference type="GO" id="GO:0008380">
    <property type="term" value="P:RNA splicing"/>
    <property type="evidence" value="ECO:0007669"/>
    <property type="project" value="InterPro"/>
</dbReference>
<dbReference type="Gene3D" id="3.30.1560.10">
    <property type="entry name" value="Mago nashi"/>
    <property type="match status" value="1"/>
</dbReference>
<dbReference type="InParanoid" id="A7ATQ3"/>
<gene>
    <name evidence="5" type="ORF">BBOV_II003590</name>
</gene>
<sequence length="218" mass="25407">MGDDKFFLRYYVGHEGKFGHEFLEFELNDDGKLRYTNNSNYRKDSKIKKEAHVTRAVVAELRRIIEESEITSEDHSDWPIPDRIGRQELELRLGGKHYTFSTSKIGSLSEVQNSKDPDGLRVFYYLVQDLKCFVFSLINLCFRVCCSSHNPYPADQAHIATSNLLSYSIVFLLVVTMLSVFMVITQHSYVIYLWMPLLTIIPPCGVRFFSSQYIPRYY</sequence>
<reference evidence="5 6" key="1">
    <citation type="journal article" date="2007" name="PLoS Pathog.">
        <title>Genome sequence of Babesia bovis and comparative analysis of apicomplexan hemoprotozoa.</title>
        <authorList>
            <person name="Brayton K.A."/>
            <person name="Lau A.O.T."/>
            <person name="Herndon D.R."/>
            <person name="Hannick L."/>
            <person name="Kappmeyer L.S."/>
            <person name="Berens S.J."/>
            <person name="Bidwell S.L."/>
            <person name="Brown W.C."/>
            <person name="Crabtree J."/>
            <person name="Fadrosh D."/>
            <person name="Feldblum T."/>
            <person name="Forberger H.A."/>
            <person name="Haas B.J."/>
            <person name="Howell J.M."/>
            <person name="Khouri H."/>
            <person name="Koo H."/>
            <person name="Mann D.J."/>
            <person name="Norimine J."/>
            <person name="Paulsen I.T."/>
            <person name="Radune D."/>
            <person name="Ren Q."/>
            <person name="Smith R.K. Jr."/>
            <person name="Suarez C.E."/>
            <person name="White O."/>
            <person name="Wortman J.R."/>
            <person name="Knowles D.P. Jr."/>
            <person name="McElwain T.F."/>
            <person name="Nene V.M."/>
        </authorList>
    </citation>
    <scope>NUCLEOTIDE SEQUENCE [LARGE SCALE GENOMIC DNA]</scope>
    <source>
        <strain evidence="5">T2Bo</strain>
    </source>
</reference>
<comment type="similarity">
    <text evidence="2">Belongs to the mago nashi family.</text>
</comment>
<evidence type="ECO:0000256" key="4">
    <source>
        <dbReference type="SAM" id="Phobius"/>
    </source>
</evidence>
<dbReference type="FunCoup" id="A7ATQ3">
    <property type="interactions" value="499"/>
</dbReference>
<keyword evidence="6" id="KW-1185">Reference proteome</keyword>
<feature type="transmembrane region" description="Helical" evidence="4">
    <location>
        <begin position="164"/>
        <end position="184"/>
    </location>
</feature>
<dbReference type="AlphaFoldDB" id="A7ATQ3"/>
<keyword evidence="4" id="KW-0812">Transmembrane</keyword>